<feature type="transmembrane region" description="Helical" evidence="2">
    <location>
        <begin position="179"/>
        <end position="198"/>
    </location>
</feature>
<keyword evidence="2" id="KW-1133">Transmembrane helix</keyword>
<evidence type="ECO:0008006" key="5">
    <source>
        <dbReference type="Google" id="ProtNLM"/>
    </source>
</evidence>
<sequence>MNGAGEEHEQQQSSVSTSSSTRSLSAKEHKKARHIRSEKKRRNEIRLGFERLSLAVPAIAERLLQNRNKRGRGRLPLQGISEHRLEDGDGDGDPEASESRQEEMIRSGAVSELEILTSKMLQGYKLRLKHLFTPNPKLQKEPSPNEVLMTDGTGVAKEDVYQEIPIASISDTKMSVITIIIRSCQMATSLLCLIVWAATAGFQAKWDVGPSGLSGLSLAASLLLLILATVLFTIPMLYIKKGLLKNADLFLKERRSAWVLNGAGALISLLLAAITTGSAFTTPGCKNPDDDPNEGKGDDFKDALPVFCGTKKAASILFWVVFFSWIGSIVEITLNNKTLIKKGRKSGVRDPPFTAPDVDADDEASAGGYGYNKETYNSTASSRTYDESAAPLTGGRAVNPFEPEPGNPYDKVSMEDTHNDSRDPFSHPQMPEPEFVYKPGMYSSAADAYR</sequence>
<feature type="compositionally biased region" description="Basic and acidic residues" evidence="1">
    <location>
        <begin position="1"/>
        <end position="10"/>
    </location>
</feature>
<name>A0A4T0FSF2_9BASI</name>
<accession>A0A4T0FSF2</accession>
<comment type="caution">
    <text evidence="3">The sequence shown here is derived from an EMBL/GenBank/DDBJ whole genome shotgun (WGS) entry which is preliminary data.</text>
</comment>
<feature type="region of interest" description="Disordered" evidence="1">
    <location>
        <begin position="1"/>
        <end position="43"/>
    </location>
</feature>
<feature type="transmembrane region" description="Helical" evidence="2">
    <location>
        <begin position="316"/>
        <end position="334"/>
    </location>
</feature>
<evidence type="ECO:0000256" key="2">
    <source>
        <dbReference type="SAM" id="Phobius"/>
    </source>
</evidence>
<feature type="compositionally biased region" description="Basic residues" evidence="1">
    <location>
        <begin position="28"/>
        <end position="43"/>
    </location>
</feature>
<keyword evidence="2" id="KW-0472">Membrane</keyword>
<keyword evidence="2" id="KW-0812">Transmembrane</keyword>
<evidence type="ECO:0000256" key="1">
    <source>
        <dbReference type="SAM" id="MobiDB-lite"/>
    </source>
</evidence>
<feature type="transmembrane region" description="Helical" evidence="2">
    <location>
        <begin position="258"/>
        <end position="280"/>
    </location>
</feature>
<proteinExistence type="predicted"/>
<feature type="region of interest" description="Disordered" evidence="1">
    <location>
        <begin position="72"/>
        <end position="104"/>
    </location>
</feature>
<keyword evidence="4" id="KW-1185">Reference proteome</keyword>
<feature type="region of interest" description="Disordered" evidence="1">
    <location>
        <begin position="343"/>
        <end position="450"/>
    </location>
</feature>
<feature type="compositionally biased region" description="Low complexity" evidence="1">
    <location>
        <begin position="13"/>
        <end position="24"/>
    </location>
</feature>
<gene>
    <name evidence="3" type="ORF">E3P99_01530</name>
</gene>
<dbReference type="InterPro" id="IPR036638">
    <property type="entry name" value="HLH_DNA-bd_sf"/>
</dbReference>
<reference evidence="3 4" key="1">
    <citation type="submission" date="2019-03" db="EMBL/GenBank/DDBJ databases">
        <title>Sequencing 23 genomes of Wallemia ichthyophaga.</title>
        <authorList>
            <person name="Gostincar C."/>
        </authorList>
    </citation>
    <scope>NUCLEOTIDE SEQUENCE [LARGE SCALE GENOMIC DNA]</scope>
    <source>
        <strain evidence="3 4">EXF-5753</strain>
    </source>
</reference>
<protein>
    <recommendedName>
        <fullName evidence="5">BHLH domain-containing protein</fullName>
    </recommendedName>
</protein>
<feature type="compositionally biased region" description="Polar residues" evidence="1">
    <location>
        <begin position="374"/>
        <end position="383"/>
    </location>
</feature>
<organism evidence="3 4">
    <name type="scientific">Wallemia hederae</name>
    <dbReference type="NCBI Taxonomy" id="1540922"/>
    <lineage>
        <taxon>Eukaryota</taxon>
        <taxon>Fungi</taxon>
        <taxon>Dikarya</taxon>
        <taxon>Basidiomycota</taxon>
        <taxon>Wallemiomycotina</taxon>
        <taxon>Wallemiomycetes</taxon>
        <taxon>Wallemiales</taxon>
        <taxon>Wallemiaceae</taxon>
        <taxon>Wallemia</taxon>
    </lineage>
</organism>
<dbReference type="Proteomes" id="UP000310189">
    <property type="component" value="Unassembled WGS sequence"/>
</dbReference>
<dbReference type="GO" id="GO:0046983">
    <property type="term" value="F:protein dimerization activity"/>
    <property type="evidence" value="ECO:0007669"/>
    <property type="project" value="InterPro"/>
</dbReference>
<dbReference type="AlphaFoldDB" id="A0A4T0FSF2"/>
<evidence type="ECO:0000313" key="4">
    <source>
        <dbReference type="Proteomes" id="UP000310189"/>
    </source>
</evidence>
<dbReference type="EMBL" id="SPNW01000018">
    <property type="protein sequence ID" value="TIA90574.1"/>
    <property type="molecule type" value="Genomic_DNA"/>
</dbReference>
<dbReference type="OrthoDB" id="2218151at2759"/>
<evidence type="ECO:0000313" key="3">
    <source>
        <dbReference type="EMBL" id="TIA90574.1"/>
    </source>
</evidence>
<feature type="compositionally biased region" description="Basic and acidic residues" evidence="1">
    <location>
        <begin position="412"/>
        <end position="425"/>
    </location>
</feature>
<dbReference type="SUPFAM" id="SSF47459">
    <property type="entry name" value="HLH, helix-loop-helix DNA-binding domain"/>
    <property type="match status" value="1"/>
</dbReference>
<feature type="transmembrane region" description="Helical" evidence="2">
    <location>
        <begin position="218"/>
        <end position="238"/>
    </location>
</feature>